<organism evidence="1 2">
    <name type="scientific">Rhodosalinus sediminis</name>
    <dbReference type="NCBI Taxonomy" id="1940533"/>
    <lineage>
        <taxon>Bacteria</taxon>
        <taxon>Pseudomonadati</taxon>
        <taxon>Pseudomonadota</taxon>
        <taxon>Alphaproteobacteria</taxon>
        <taxon>Rhodobacterales</taxon>
        <taxon>Paracoccaceae</taxon>
        <taxon>Rhodosalinus</taxon>
    </lineage>
</organism>
<dbReference type="EMBL" id="QOHR01000056">
    <property type="protein sequence ID" value="REC53559.1"/>
    <property type="molecule type" value="Genomic_DNA"/>
</dbReference>
<protein>
    <recommendedName>
        <fullName evidence="3">Helicase/UvrB N-terminal domain-containing protein</fullName>
    </recommendedName>
</protein>
<sequence length="948" mass="104523">MTPDTVLDGNTDADATLAHVVAHLPPAFQNAACVFQWSASMGLEQGRVRVHLWYWLDRPVSDAEAKAWLKSSPVDLNIYDPVQVHLTANPGLEDGVADPIDHRVGLYRPDGSVDTVVVPDGLSDCGDGQPRIHRRRVMGGQIDPQAIVRDPATDRVIDGRERFLLLKSNNATRALIRDRGPEDLSVDEIAGQTWARFSAEADLSDGRYSYSDAEAEAERRLEEVRRDAFPFKANDPTILPQPSAGPFYDMDPVDKETGEARLDDALTDFFGDVDAGGRMALRITPGAGKTRKTIAHLQRYLAGAFAKRVEIYVPRHDLAEEYVEAIEALPGPFHAKLVHVRPRLSDRPDAPDLCLRPDYVRSLREAGVGIFHNACRSNTGEICAQYDACPYIGQFSDPELWGDDSHGNVVRIYVHAYLGLPRIPPQRDPHVVIIDEAFLDEVLDATSFLTPSQLKKFLVSGTGTPVGRIVFDALEQNRPALSDLREAGVTAEDLRAMSFEGIRPATVFTGTETGAVSVEGDAHLHRTLCTVREILADEMDLGRDHLSRLVYDPHNERVRIAHVTPPPIPDDAAVLCLDATGDPVLLEKILGPVDVRRIDIHQQAFITQVIDRVGSQKSWVGDRQSVDDLALMVNTAAAHGERPLVITYKRIAERLRGRDDLHPAVRVMHFGALRGSNVGKDCTVAYIVGRYMPPPAEIDLLARGLFWDDDEPLQHDAGGQFAKSDQNENLPTQERGYVLSATNPAAETGMNVRAFSDARIDALLRQTREAETIQALGRLRLVHADHVRPVFLLSNLPAEVPVDRFAAMADIMPDTLERAFLQTGNLPTTPVGLQKFRPDLAKTPEQAKKVLQRSKLRTSTWLSGLPQAVRLATYQLAFMAENAGKSRKHSHIFLAPPPHEHIGAGSITYLPVNAWIEQLEAGKGADTETVGWGALKAPWLGYFGDKTL</sequence>
<evidence type="ECO:0008006" key="3">
    <source>
        <dbReference type="Google" id="ProtNLM"/>
    </source>
</evidence>
<proteinExistence type="predicted"/>
<reference evidence="1 2" key="1">
    <citation type="journal article" date="2017" name="Int. J. Syst. Evol. Microbiol.">
        <title>Rhodosalinus sediminis gen. nov., sp. nov., isolated from marine saltern.</title>
        <authorList>
            <person name="Guo L.Y."/>
            <person name="Ling S.K."/>
            <person name="Li C.M."/>
            <person name="Chen G.J."/>
            <person name="Du Z.J."/>
        </authorList>
    </citation>
    <scope>NUCLEOTIDE SEQUENCE [LARGE SCALE GENOMIC DNA]</scope>
    <source>
        <strain evidence="1 2">WDN1C137</strain>
    </source>
</reference>
<gene>
    <name evidence="1" type="ORF">DRV84_14945</name>
</gene>
<dbReference type="RefSeq" id="WP_115982108.1">
    <property type="nucleotide sequence ID" value="NZ_QOHR01000056.1"/>
</dbReference>
<dbReference type="AlphaFoldDB" id="A0A3D9BJ65"/>
<dbReference type="Proteomes" id="UP000257131">
    <property type="component" value="Unassembled WGS sequence"/>
</dbReference>
<evidence type="ECO:0000313" key="1">
    <source>
        <dbReference type="EMBL" id="REC53559.1"/>
    </source>
</evidence>
<evidence type="ECO:0000313" key="2">
    <source>
        <dbReference type="Proteomes" id="UP000257131"/>
    </source>
</evidence>
<comment type="caution">
    <text evidence="1">The sequence shown here is derived from an EMBL/GenBank/DDBJ whole genome shotgun (WGS) entry which is preliminary data.</text>
</comment>
<name>A0A3D9BJ65_9RHOB</name>
<keyword evidence="2" id="KW-1185">Reference proteome</keyword>
<accession>A0A3D9BJ65</accession>
<dbReference type="OrthoDB" id="123525at2"/>